<evidence type="ECO:0000256" key="4">
    <source>
        <dbReference type="ARBA" id="ARBA00022989"/>
    </source>
</evidence>
<dbReference type="GO" id="GO:0000422">
    <property type="term" value="P:autophagy of mitochondrion"/>
    <property type="evidence" value="ECO:0007669"/>
    <property type="project" value="TreeGrafter"/>
</dbReference>
<evidence type="ECO:0000313" key="8">
    <source>
        <dbReference type="Proteomes" id="UP001219568"/>
    </source>
</evidence>
<dbReference type="GO" id="GO:0005741">
    <property type="term" value="C:mitochondrial outer membrane"/>
    <property type="evidence" value="ECO:0007669"/>
    <property type="project" value="TreeGrafter"/>
</dbReference>
<proteinExistence type="inferred from homology"/>
<evidence type="ECO:0000256" key="1">
    <source>
        <dbReference type="ARBA" id="ARBA00004370"/>
    </source>
</evidence>
<reference evidence="7" key="2">
    <citation type="submission" date="2023-01" db="EMBL/GenBank/DDBJ databases">
        <authorList>
            <person name="Petersen C."/>
        </authorList>
    </citation>
    <scope>NUCLEOTIDE SEQUENCE</scope>
    <source>
        <strain evidence="7">IBT 15450</strain>
    </source>
</reference>
<keyword evidence="4" id="KW-1133">Transmembrane helix</keyword>
<dbReference type="AlphaFoldDB" id="A0AAD6I6L6"/>
<feature type="chain" id="PRO_5042227510" evidence="6">
    <location>
        <begin position="28"/>
        <end position="176"/>
    </location>
</feature>
<dbReference type="EMBL" id="JAQJZL010000010">
    <property type="protein sequence ID" value="KAJ6034865.1"/>
    <property type="molecule type" value="Genomic_DNA"/>
</dbReference>
<comment type="subcellular location">
    <subcellularLocation>
        <location evidence="1">Membrane</location>
    </subcellularLocation>
</comment>
<dbReference type="InterPro" id="IPR007014">
    <property type="entry name" value="FUN14"/>
</dbReference>
<keyword evidence="5" id="KW-0472">Membrane</keyword>
<dbReference type="Pfam" id="PF04930">
    <property type="entry name" value="FUN14"/>
    <property type="match status" value="1"/>
</dbReference>
<organism evidence="7 8">
    <name type="scientific">Penicillium canescens</name>
    <dbReference type="NCBI Taxonomy" id="5083"/>
    <lineage>
        <taxon>Eukaryota</taxon>
        <taxon>Fungi</taxon>
        <taxon>Dikarya</taxon>
        <taxon>Ascomycota</taxon>
        <taxon>Pezizomycotina</taxon>
        <taxon>Eurotiomycetes</taxon>
        <taxon>Eurotiomycetidae</taxon>
        <taxon>Eurotiales</taxon>
        <taxon>Aspergillaceae</taxon>
        <taxon>Penicillium</taxon>
    </lineage>
</organism>
<evidence type="ECO:0000256" key="2">
    <source>
        <dbReference type="ARBA" id="ARBA00009160"/>
    </source>
</evidence>
<accession>A0AAD6I6L6</accession>
<protein>
    <submittedName>
        <fullName evidence="7">Uncharacterized protein</fullName>
    </submittedName>
</protein>
<dbReference type="PANTHER" id="PTHR21346:SF0">
    <property type="entry name" value="RE45833P"/>
    <property type="match status" value="1"/>
</dbReference>
<keyword evidence="8" id="KW-1185">Reference proteome</keyword>
<keyword evidence="3" id="KW-0812">Transmembrane</keyword>
<feature type="signal peptide" evidence="6">
    <location>
        <begin position="1"/>
        <end position="27"/>
    </location>
</feature>
<evidence type="ECO:0000256" key="3">
    <source>
        <dbReference type="ARBA" id="ARBA00022692"/>
    </source>
</evidence>
<keyword evidence="6" id="KW-0732">Signal</keyword>
<sequence length="176" mass="18891">MSFKLFTHQPSTLLRLGLSLSIGLSAATLHPTSPFRAAPLQCQYTAPSTSEALFNKETGSGWTINNGASESMAQKQGQSARTGLLTAEGMRQVSLGCVLGLVAGVGLRAFSRALVVIFGLGVVLVEYAASKGYNILPLHRMQKYVKNVDLKRAMSEKRPFKMSFGAMMALAAFAQF</sequence>
<evidence type="ECO:0000313" key="7">
    <source>
        <dbReference type="EMBL" id="KAJ6034865.1"/>
    </source>
</evidence>
<dbReference type="Proteomes" id="UP001219568">
    <property type="component" value="Unassembled WGS sequence"/>
</dbReference>
<name>A0AAD6I6L6_PENCN</name>
<comment type="similarity">
    <text evidence="2">Belongs to the FUN14 family.</text>
</comment>
<comment type="caution">
    <text evidence="7">The sequence shown here is derived from an EMBL/GenBank/DDBJ whole genome shotgun (WGS) entry which is preliminary data.</text>
</comment>
<reference evidence="7" key="1">
    <citation type="journal article" date="2023" name="IMA Fungus">
        <title>Comparative genomic study of the Penicillium genus elucidates a diverse pangenome and 15 lateral gene transfer events.</title>
        <authorList>
            <person name="Petersen C."/>
            <person name="Sorensen T."/>
            <person name="Nielsen M.R."/>
            <person name="Sondergaard T.E."/>
            <person name="Sorensen J.L."/>
            <person name="Fitzpatrick D.A."/>
            <person name="Frisvad J.C."/>
            <person name="Nielsen K.L."/>
        </authorList>
    </citation>
    <scope>NUCLEOTIDE SEQUENCE</scope>
    <source>
        <strain evidence="7">IBT 15450</strain>
    </source>
</reference>
<gene>
    <name evidence="7" type="ORF">N7460_009040</name>
</gene>
<dbReference type="PANTHER" id="PTHR21346">
    <property type="entry name" value="FUN14 DOMAIN CONTAINING"/>
    <property type="match status" value="1"/>
</dbReference>
<evidence type="ECO:0000256" key="6">
    <source>
        <dbReference type="SAM" id="SignalP"/>
    </source>
</evidence>
<evidence type="ECO:0000256" key="5">
    <source>
        <dbReference type="ARBA" id="ARBA00023136"/>
    </source>
</evidence>